<dbReference type="Gramene" id="KMT11866">
    <property type="protein sequence ID" value="KMT11866"/>
    <property type="gene ID" value="BVRB_5g104420"/>
</dbReference>
<feature type="region of interest" description="Disordered" evidence="1">
    <location>
        <begin position="121"/>
        <end position="147"/>
    </location>
</feature>
<evidence type="ECO:0000313" key="3">
    <source>
        <dbReference type="EMBL" id="KMT11866.1"/>
    </source>
</evidence>
<feature type="compositionally biased region" description="Polar residues" evidence="1">
    <location>
        <begin position="1958"/>
        <end position="1974"/>
    </location>
</feature>
<feature type="region of interest" description="Disordered" evidence="1">
    <location>
        <begin position="1031"/>
        <end position="1074"/>
    </location>
</feature>
<dbReference type="InterPro" id="IPR014002">
    <property type="entry name" value="Agenet_dom_plant"/>
</dbReference>
<proteinExistence type="predicted"/>
<feature type="region of interest" description="Disordered" evidence="1">
    <location>
        <begin position="826"/>
        <end position="921"/>
    </location>
</feature>
<dbReference type="GO" id="GO:0005634">
    <property type="term" value="C:nucleus"/>
    <property type="evidence" value="ECO:0007669"/>
    <property type="project" value="EnsemblPlants"/>
</dbReference>
<feature type="region of interest" description="Disordered" evidence="1">
    <location>
        <begin position="1"/>
        <end position="26"/>
    </location>
</feature>
<feature type="compositionally biased region" description="Basic and acidic residues" evidence="1">
    <location>
        <begin position="877"/>
        <end position="887"/>
    </location>
</feature>
<dbReference type="InterPro" id="IPR055274">
    <property type="entry name" value="SWO1"/>
</dbReference>
<dbReference type="GO" id="GO:1990841">
    <property type="term" value="F:promoter-specific chromatin binding"/>
    <property type="evidence" value="ECO:0007669"/>
    <property type="project" value="EnsemblPlants"/>
</dbReference>
<feature type="compositionally biased region" description="Polar residues" evidence="1">
    <location>
        <begin position="580"/>
        <end position="590"/>
    </location>
</feature>
<dbReference type="GO" id="GO:0010468">
    <property type="term" value="P:regulation of gene expression"/>
    <property type="evidence" value="ECO:0007669"/>
    <property type="project" value="EnsemblPlants"/>
</dbReference>
<dbReference type="Pfam" id="PF05641">
    <property type="entry name" value="Agenet"/>
    <property type="match status" value="1"/>
</dbReference>
<dbReference type="OMA" id="YWKSDQV"/>
<feature type="region of interest" description="Disordered" evidence="1">
    <location>
        <begin position="1925"/>
        <end position="2116"/>
    </location>
</feature>
<feature type="region of interest" description="Disordered" evidence="1">
    <location>
        <begin position="1190"/>
        <end position="1237"/>
    </location>
</feature>
<dbReference type="SMART" id="SM00743">
    <property type="entry name" value="Agenet"/>
    <property type="match status" value="2"/>
</dbReference>
<feature type="compositionally biased region" description="Polar residues" evidence="1">
    <location>
        <begin position="1054"/>
        <end position="1072"/>
    </location>
</feature>
<sequence length="2116" mass="226869">MPMDYDDNDTSRHNLQLAGEGRTRSSSVLRPYDFPKFDFDDTLQGHLRFDSLVETEVFLGIQSQEDNQWIEDFSRGSNGMEFNPTPADSCSISRRNNVWSEATSSESVEMLLKSVGQEEMIPGTSITPESDVTDDQGSLSRHVETSNEPQERNVVNSDTTLLPDEVLKDYPASSRHREELLENPISTLAEDKSICRNSSNFNESALCRIGGKSTNEGKHSFHDKCAGENLEESKATIEKTKNSGDVGDAVGFSSIDNVNSNIEILSTSKVSHQDKYNGSHESCIGDVQEKHDSTQTAPEDTAILDGTVGVSSVHICTTSSSLGSVRESERDNQEATLDSVRGSTDTLVKTESEPKSSEEDDRSTSCTTSIQTSRYVEILAISNEKNEPLNVSQGGSSNDGVTQHSAELGNFSSARCASTEQMIDPCVELAQKRDGDNMEDVSAIPSPVLSLEDNKVSTERGDGIGETNTGYSADMAVLSSAAEYKHDKRLEGCCNDSMGTEEVSGANLVANDMDVSIQVIHGSIVQRQDDFPESEKDICKTKEADKQISNDLENMDSENIGTVKNDYRIESLEEGEGVEGNSTVHMQPPTSGEPESVNIVSPPATINASALLADQLEVDPNALVSFDRDEAGTKKFYGANSGAEGDNAKVEFSVADGTVEIPHSKMSAKSQQPVEKVDDVCSSVPLSMGAVNSLSSDHPLVNPSCNNVIVMDSGEDHEKAMTKVEEQDAAQNAEMDKASCGSPTIISSSELSLAEKDNQEEGRSYQVTNDFVKDIQFNSEDLKMKDLAGDDSSFTFKVNALPVTSDGEPGKNWSPFPDVEKCKVVEETAPSGKGKMERTPSQKTPRKNARASDLESGPGTSKGTSERKGRRGSGKGTGKENVKKESQSKGPKGPMQENTSINEKVSSVSLSTPSSSPHVQFGQVQPYGIIEASNKKVSGVLPVPTSSLPDLNTSALNNSTTSSATFRQPFTDSQQVQLRAQIFVYGSLIQGTAPDEACMVSAFGPSGDGGRSTWEPIWRVAVERVRIQKSNSVAVETPSRSQSGARASDAIKQGSHSSKVLATPVSRTSNKDTPAAVLNPLIPLSSPLWNISTPSRDSLTSNAMHKGPVVDIQQPVTPVHSYQTPPIRNFAGHPSWPSQTSFPSPWLASPQTAAFSSSVRFHPVTMTETVKLTPVKDTPVMLTSSVKHTASSPAVQAASPSPVLGGVSPLSDPKMVASSEQRSVDSKPRKRKKVPASDNLPVSLISAAQTEAVVISDVATLPTSHLGVSAPVFRASDAILSKPAADASIDHSTKADPGTVRAVACSEETLSKVAEAKSQAEDAADLAAIAVSHCEDLWSQLGKQKDSVLTSEAEAKLASAAVAIAAAASVAKAAAAAAKIACNAALQAKLMADEAFLSSKTSGVISTCVKSSSDVHDIGNATPTSISKSNNVANQSSAILVAAKEAAKRRVEAASAASRQAENLDAIVKAAELAAAAVSQAGKIVAMGEPLPLNDLIEAGPDGYWKLPQPAVLAEKVRDGNTDQSGAISLEKAADIPVGILADSVEKGGSMIVGIDDIRGTGGPFGSLNATMNLSDNVMGSKDMDAKDFRTAIDHEASDTSKSARVAAEPDALQRTTNGKAEHDELGADAQDAIREGSLVEVFKPGNSLKSAWYSANVLSLEDGKAYICYNDLLSDEGSGNLQEWVTLEAEGRNAPTIRAAQPSSASQFQQTRKRRRDALGDYAWSVEDRVDVWIDDCWWEGVVTEKNEKDETTLKVHIPAQGETSTVRAWNLRASRSWIDGKWIEYSTSRGQNTSEQSDTPQEKRQKLGISALATKAKDKESNNVDSAIAKPEQSKFFTLSTSERTFDIGKTTNDDNKRATRRPLRTNQQKEGTGVVFGVPKPTGKKRKFMEVSKHFPANKSNKGSEVNDSVKFAKYLMPQGAATRGWKVPSRTDSKEKRIVGSKPRIISTRKANRTLPQRENFRSTVAQDAESSMDHGIDAEDHVGHDENTSDKSIEHGSDACEEAAEAPLSSLLPHSQSTTSKKISSTNLKTNRLYRGRLLPSGGKLSKIEEDTTYSADTGKSTLDSSEPRRSNRRIQPTHRLLEGLQSSMVIPKMPSVSHDKSRRNLPPRGK</sequence>
<dbReference type="GO" id="GO:0071555">
    <property type="term" value="P:cell wall organization"/>
    <property type="evidence" value="ECO:0007669"/>
    <property type="project" value="EnsemblPlants"/>
</dbReference>
<feature type="domain" description="Agenet" evidence="2">
    <location>
        <begin position="1723"/>
        <end position="1781"/>
    </location>
</feature>
<feature type="domain" description="Agenet" evidence="2">
    <location>
        <begin position="1632"/>
        <end position="1706"/>
    </location>
</feature>
<feature type="compositionally biased region" description="Basic and acidic residues" evidence="1">
    <location>
        <begin position="1976"/>
        <end position="2003"/>
    </location>
</feature>
<feature type="compositionally biased region" description="Basic and acidic residues" evidence="1">
    <location>
        <begin position="348"/>
        <end position="357"/>
    </location>
</feature>
<dbReference type="GO" id="GO:0009651">
    <property type="term" value="P:response to salt stress"/>
    <property type="evidence" value="ECO:0007669"/>
    <property type="project" value="EnsemblPlants"/>
</dbReference>
<feature type="region of interest" description="Disordered" evidence="1">
    <location>
        <begin position="1595"/>
        <end position="1624"/>
    </location>
</feature>
<feature type="compositionally biased region" description="Polar residues" evidence="1">
    <location>
        <begin position="2058"/>
        <end position="2070"/>
    </location>
</feature>
<protein>
    <recommendedName>
        <fullName evidence="2">Agenet domain-containing protein</fullName>
    </recommendedName>
</protein>
<gene>
    <name evidence="3" type="ORF">BVRB_5g104420</name>
</gene>
<name>A0A0J8F7C9_BETVV</name>
<dbReference type="PANTHER" id="PTHR48429">
    <property type="entry name" value="AGENET DOMAIN-CONTAINING PROTEIN"/>
    <property type="match status" value="1"/>
</dbReference>
<organism evidence="3 4">
    <name type="scientific">Beta vulgaris subsp. vulgaris</name>
    <name type="common">Beet</name>
    <dbReference type="NCBI Taxonomy" id="3555"/>
    <lineage>
        <taxon>Eukaryota</taxon>
        <taxon>Viridiplantae</taxon>
        <taxon>Streptophyta</taxon>
        <taxon>Embryophyta</taxon>
        <taxon>Tracheophyta</taxon>
        <taxon>Spermatophyta</taxon>
        <taxon>Magnoliopsida</taxon>
        <taxon>eudicotyledons</taxon>
        <taxon>Gunneridae</taxon>
        <taxon>Pentapetalae</taxon>
        <taxon>Caryophyllales</taxon>
        <taxon>Chenopodiaceae</taxon>
        <taxon>Betoideae</taxon>
        <taxon>Beta</taxon>
    </lineage>
</organism>
<dbReference type="OrthoDB" id="433924at2759"/>
<evidence type="ECO:0000256" key="1">
    <source>
        <dbReference type="SAM" id="MobiDB-lite"/>
    </source>
</evidence>
<evidence type="ECO:0000259" key="2">
    <source>
        <dbReference type="SMART" id="SM00743"/>
    </source>
</evidence>
<feature type="compositionally biased region" description="Low complexity" evidence="1">
    <location>
        <begin position="2020"/>
        <end position="2035"/>
    </location>
</feature>
<dbReference type="PANTHER" id="PTHR48429:SF1">
    <property type="entry name" value="AGENET DOMAIN-CONTAINING PROTEIN"/>
    <property type="match status" value="1"/>
</dbReference>
<evidence type="ECO:0000313" key="4">
    <source>
        <dbReference type="Proteomes" id="UP000035740"/>
    </source>
</evidence>
<reference evidence="3 4" key="1">
    <citation type="journal article" date="2014" name="Nature">
        <title>The genome of the recently domesticated crop plant sugar beet (Beta vulgaris).</title>
        <authorList>
            <person name="Dohm J.C."/>
            <person name="Minoche A.E."/>
            <person name="Holtgrawe D."/>
            <person name="Capella-Gutierrez S."/>
            <person name="Zakrzewski F."/>
            <person name="Tafer H."/>
            <person name="Rupp O."/>
            <person name="Sorensen T.R."/>
            <person name="Stracke R."/>
            <person name="Reinhardt R."/>
            <person name="Goesmann A."/>
            <person name="Kraft T."/>
            <person name="Schulz B."/>
            <person name="Stadler P.F."/>
            <person name="Schmidt T."/>
            <person name="Gabaldon T."/>
            <person name="Lehrach H."/>
            <person name="Weisshaar B."/>
            <person name="Himmelbauer H."/>
        </authorList>
    </citation>
    <scope>NUCLEOTIDE SEQUENCE [LARGE SCALE GENOMIC DNA]</scope>
    <source>
        <tissue evidence="3">Taproot</tissue>
    </source>
</reference>
<dbReference type="KEGG" id="bvg:104892759"/>
<feature type="region of interest" description="Disordered" evidence="1">
    <location>
        <begin position="575"/>
        <end position="596"/>
    </location>
</feature>
<keyword evidence="4" id="KW-1185">Reference proteome</keyword>
<accession>A0A0J8F7C9</accession>
<dbReference type="EMBL" id="KQ090087">
    <property type="protein sequence ID" value="KMT11866.1"/>
    <property type="molecule type" value="Genomic_DNA"/>
</dbReference>
<feature type="region of interest" description="Disordered" evidence="1">
    <location>
        <begin position="319"/>
        <end position="369"/>
    </location>
</feature>
<feature type="compositionally biased region" description="Polar residues" evidence="1">
    <location>
        <begin position="124"/>
        <end position="139"/>
    </location>
</feature>
<feature type="compositionally biased region" description="Low complexity" evidence="1">
    <location>
        <begin position="1190"/>
        <end position="1203"/>
    </location>
</feature>
<dbReference type="GO" id="GO:2000280">
    <property type="term" value="P:regulation of root development"/>
    <property type="evidence" value="ECO:0007669"/>
    <property type="project" value="EnsemblPlants"/>
</dbReference>
<feature type="compositionally biased region" description="Basic and acidic residues" evidence="1">
    <location>
        <begin position="1933"/>
        <end position="1942"/>
    </location>
</feature>
<dbReference type="InterPro" id="IPR008395">
    <property type="entry name" value="Agenet-like_dom"/>
</dbReference>
<feature type="compositionally biased region" description="Low complexity" evidence="1">
    <location>
        <begin position="905"/>
        <end position="917"/>
    </location>
</feature>
<dbReference type="Proteomes" id="UP000035740">
    <property type="component" value="Chromosome 5"/>
</dbReference>
<feature type="compositionally biased region" description="Basic residues" evidence="1">
    <location>
        <begin position="2106"/>
        <end position="2116"/>
    </location>
</feature>
<dbReference type="eggNOG" id="KOG1181">
    <property type="taxonomic scope" value="Eukaryota"/>
</dbReference>
<dbReference type="GO" id="GO:0009934">
    <property type="term" value="P:regulation of meristem structural organization"/>
    <property type="evidence" value="ECO:0007669"/>
    <property type="project" value="EnsemblPlants"/>
</dbReference>
<feature type="compositionally biased region" description="Polar residues" evidence="1">
    <location>
        <begin position="1031"/>
        <end position="1045"/>
    </location>
</feature>